<feature type="transmembrane region" description="Helical" evidence="2">
    <location>
        <begin position="103"/>
        <end position="120"/>
    </location>
</feature>
<dbReference type="Pfam" id="PF11374">
    <property type="entry name" value="DUF3176"/>
    <property type="match status" value="1"/>
</dbReference>
<dbReference type="InterPro" id="IPR021514">
    <property type="entry name" value="DUF3176"/>
</dbReference>
<sequence>MEKRQVTAQASGAPGEGITNTPDSNSHDGETKAEDRVVIKGNHSQDGPRETQSLVSRLRESPAWEALALLISAGALAAMALVVNRYDGKPIPTWYHSGVELSLNSVISGIAQLKWAWLALKPRRVADMSAFSDGSGDLRGAAGLIYLLRAKHVAVLGALAVILTIAFDPFTQNLIEYYDDNVPDASQIDQLGRNSNWTAVGPKITYSPPLNLKGNAYKALLSSGRDEDVNPQVVCPTSNCTWSPMETIAFQTHCTNISSLVRNSCSNSNSTGSKSCQITIQGSPLNLTWYWHGSSPGVLFKSRSFAPKDSISHQDGNITNRSFLTNVFQGRWPHVNRTRLEAGGSIASQNTTFSATECVLLPAVHRIRASVDHGVYQEEILNTWTEVKSSEQKRLDDGLKDFILTPPWANGRTFNIRYETLSGLWAADYFTSTPYLEDIQAGNATTADGNSAMLFNNEYAQSIVYSNFSRTCDTPDDMYGCSVKTVANALTTSIRDAPLLASRPEPAELAAGTVFVTTTFIRVHWAYLSLHLMVWAFSATTWLVAVWLTLRRNIPFWRDSPLPLLFSFQNGQATGNAPGASNSELEERAGHTRIRLNIEGGRHGAFLESH</sequence>
<feature type="compositionally biased region" description="Polar residues" evidence="1">
    <location>
        <begin position="42"/>
        <end position="53"/>
    </location>
</feature>
<reference evidence="3" key="1">
    <citation type="journal article" date="2021" name="IMA Fungus">
        <title>Genomic characterization of three marine fungi, including Emericellopsis atlantica sp. nov. with signatures of a generalist lifestyle and marine biomass degradation.</title>
        <authorList>
            <person name="Hagestad O.C."/>
            <person name="Hou L."/>
            <person name="Andersen J.H."/>
            <person name="Hansen E.H."/>
            <person name="Altermark B."/>
            <person name="Li C."/>
            <person name="Kuhnert E."/>
            <person name="Cox R.J."/>
            <person name="Crous P.W."/>
            <person name="Spatafora J.W."/>
            <person name="Lail K."/>
            <person name="Amirebrahimi M."/>
            <person name="Lipzen A."/>
            <person name="Pangilinan J."/>
            <person name="Andreopoulos W."/>
            <person name="Hayes R.D."/>
            <person name="Ng V."/>
            <person name="Grigoriev I.V."/>
            <person name="Jackson S.A."/>
            <person name="Sutton T.D.S."/>
            <person name="Dobson A.D.W."/>
            <person name="Rama T."/>
        </authorList>
    </citation>
    <scope>NUCLEOTIDE SEQUENCE</scope>
    <source>
        <strain evidence="3">TRa018bII</strain>
    </source>
</reference>
<name>A0A9P7YC97_9HELO</name>
<feature type="compositionally biased region" description="Polar residues" evidence="1">
    <location>
        <begin position="1"/>
        <end position="10"/>
    </location>
</feature>
<accession>A0A9P7YC97</accession>
<dbReference type="AlphaFoldDB" id="A0A9P7YC97"/>
<keyword evidence="4" id="KW-1185">Reference proteome</keyword>
<organism evidence="3 4">
    <name type="scientific">Amylocarpus encephaloides</name>
    <dbReference type="NCBI Taxonomy" id="45428"/>
    <lineage>
        <taxon>Eukaryota</taxon>
        <taxon>Fungi</taxon>
        <taxon>Dikarya</taxon>
        <taxon>Ascomycota</taxon>
        <taxon>Pezizomycotina</taxon>
        <taxon>Leotiomycetes</taxon>
        <taxon>Helotiales</taxon>
        <taxon>Helotiales incertae sedis</taxon>
        <taxon>Amylocarpus</taxon>
    </lineage>
</organism>
<feature type="transmembrane region" description="Helical" evidence="2">
    <location>
        <begin position="141"/>
        <end position="167"/>
    </location>
</feature>
<proteinExistence type="predicted"/>
<feature type="compositionally biased region" description="Basic and acidic residues" evidence="1">
    <location>
        <begin position="25"/>
        <end position="38"/>
    </location>
</feature>
<keyword evidence="2" id="KW-0812">Transmembrane</keyword>
<dbReference type="OrthoDB" id="5376804at2759"/>
<keyword evidence="2" id="KW-1133">Transmembrane helix</keyword>
<dbReference type="Proteomes" id="UP000824998">
    <property type="component" value="Unassembled WGS sequence"/>
</dbReference>
<evidence type="ECO:0000256" key="1">
    <source>
        <dbReference type="SAM" id="MobiDB-lite"/>
    </source>
</evidence>
<keyword evidence="2" id="KW-0472">Membrane</keyword>
<evidence type="ECO:0000256" key="2">
    <source>
        <dbReference type="SAM" id="Phobius"/>
    </source>
</evidence>
<evidence type="ECO:0000313" key="4">
    <source>
        <dbReference type="Proteomes" id="UP000824998"/>
    </source>
</evidence>
<feature type="region of interest" description="Disordered" evidence="1">
    <location>
        <begin position="1"/>
        <end position="53"/>
    </location>
</feature>
<gene>
    <name evidence="3" type="ORF">BJ875DRAFT_487181</name>
</gene>
<evidence type="ECO:0000313" key="3">
    <source>
        <dbReference type="EMBL" id="KAG9231248.1"/>
    </source>
</evidence>
<dbReference type="PANTHER" id="PTHR35394">
    <property type="entry name" value="DUF3176 DOMAIN-CONTAINING PROTEIN"/>
    <property type="match status" value="1"/>
</dbReference>
<dbReference type="PANTHER" id="PTHR35394:SF5">
    <property type="entry name" value="DUF3176 DOMAIN-CONTAINING PROTEIN"/>
    <property type="match status" value="1"/>
</dbReference>
<feature type="transmembrane region" description="Helical" evidence="2">
    <location>
        <begin position="525"/>
        <end position="550"/>
    </location>
</feature>
<comment type="caution">
    <text evidence="3">The sequence shown here is derived from an EMBL/GenBank/DDBJ whole genome shotgun (WGS) entry which is preliminary data.</text>
</comment>
<feature type="transmembrane region" description="Helical" evidence="2">
    <location>
        <begin position="63"/>
        <end position="83"/>
    </location>
</feature>
<dbReference type="EMBL" id="MU251615">
    <property type="protein sequence ID" value="KAG9231248.1"/>
    <property type="molecule type" value="Genomic_DNA"/>
</dbReference>
<protein>
    <submittedName>
        <fullName evidence="3">Uncharacterized protein</fullName>
    </submittedName>
</protein>